<accession>A0A426YZ14</accession>
<protein>
    <submittedName>
        <fullName evidence="2">Uncharacterized protein</fullName>
    </submittedName>
</protein>
<comment type="caution">
    <text evidence="2">The sequence shown here is derived from an EMBL/GenBank/DDBJ whole genome shotgun (WGS) entry which is preliminary data.</text>
</comment>
<dbReference type="EMBL" id="AMZH03009389">
    <property type="protein sequence ID" value="RRT56962.1"/>
    <property type="molecule type" value="Genomic_DNA"/>
</dbReference>
<feature type="region of interest" description="Disordered" evidence="1">
    <location>
        <begin position="46"/>
        <end position="88"/>
    </location>
</feature>
<sequence>MKGFRCTKLWLDIADEANTLGEEDEDGSLEHGARQREVSIETEVVNHVDEEENRKVEEGADGKGEKESCDVEISSIREESSRDDPQEERWRSRIYCTDMLSFDSEREREFSFNLALYRRGVDREVAIAAAARGRTCWGLAVF</sequence>
<evidence type="ECO:0000313" key="2">
    <source>
        <dbReference type="EMBL" id="RRT56962.1"/>
    </source>
</evidence>
<evidence type="ECO:0000256" key="1">
    <source>
        <dbReference type="SAM" id="MobiDB-lite"/>
    </source>
</evidence>
<feature type="compositionally biased region" description="Basic and acidic residues" evidence="1">
    <location>
        <begin position="28"/>
        <end position="38"/>
    </location>
</feature>
<organism evidence="2 3">
    <name type="scientific">Ensete ventricosum</name>
    <name type="common">Abyssinian banana</name>
    <name type="synonym">Musa ensete</name>
    <dbReference type="NCBI Taxonomy" id="4639"/>
    <lineage>
        <taxon>Eukaryota</taxon>
        <taxon>Viridiplantae</taxon>
        <taxon>Streptophyta</taxon>
        <taxon>Embryophyta</taxon>
        <taxon>Tracheophyta</taxon>
        <taxon>Spermatophyta</taxon>
        <taxon>Magnoliopsida</taxon>
        <taxon>Liliopsida</taxon>
        <taxon>Zingiberales</taxon>
        <taxon>Musaceae</taxon>
        <taxon>Ensete</taxon>
    </lineage>
</organism>
<name>A0A426YZ14_ENSVE</name>
<reference evidence="2 3" key="1">
    <citation type="journal article" date="2014" name="Agronomy (Basel)">
        <title>A Draft Genome Sequence for Ensete ventricosum, the Drought-Tolerant Tree Against Hunger.</title>
        <authorList>
            <person name="Harrison J."/>
            <person name="Moore K.A."/>
            <person name="Paszkiewicz K."/>
            <person name="Jones T."/>
            <person name="Grant M."/>
            <person name="Ambacheew D."/>
            <person name="Muzemil S."/>
            <person name="Studholme D.J."/>
        </authorList>
    </citation>
    <scope>NUCLEOTIDE SEQUENCE [LARGE SCALE GENOMIC DNA]</scope>
</reference>
<gene>
    <name evidence="2" type="ORF">B296_00038345</name>
</gene>
<dbReference type="Proteomes" id="UP000287651">
    <property type="component" value="Unassembled WGS sequence"/>
</dbReference>
<feature type="region of interest" description="Disordered" evidence="1">
    <location>
        <begin position="19"/>
        <end position="38"/>
    </location>
</feature>
<dbReference type="AlphaFoldDB" id="A0A426YZ14"/>
<evidence type="ECO:0000313" key="3">
    <source>
        <dbReference type="Proteomes" id="UP000287651"/>
    </source>
</evidence>
<proteinExistence type="predicted"/>